<evidence type="ECO:0000313" key="3">
    <source>
        <dbReference type="EMBL" id="KAF0976346.1"/>
    </source>
</evidence>
<dbReference type="VEuPathDB" id="AmoebaDB:FDP41_004652"/>
<dbReference type="GO" id="GO:0006270">
    <property type="term" value="P:DNA replication initiation"/>
    <property type="evidence" value="ECO:0007669"/>
    <property type="project" value="TreeGrafter"/>
</dbReference>
<dbReference type="GO" id="GO:0005664">
    <property type="term" value="C:nuclear origin of replication recognition complex"/>
    <property type="evidence" value="ECO:0007669"/>
    <property type="project" value="InterPro"/>
</dbReference>
<feature type="compositionally biased region" description="Low complexity" evidence="1">
    <location>
        <begin position="297"/>
        <end position="313"/>
    </location>
</feature>
<accession>A0A6A5BN29</accession>
<dbReference type="OrthoDB" id="5552484at2759"/>
<dbReference type="InterPro" id="IPR054113">
    <property type="entry name" value="ORC6_cyclin-like_2nd"/>
</dbReference>
<dbReference type="Pfam" id="PF21913">
    <property type="entry name" value="ORC6_2nd"/>
    <property type="match status" value="1"/>
</dbReference>
<dbReference type="PANTHER" id="PTHR13394:SF0">
    <property type="entry name" value="ORIGIN RECOGNITION COMPLEX SUBUNIT 6"/>
    <property type="match status" value="1"/>
</dbReference>
<evidence type="ECO:0000259" key="2">
    <source>
        <dbReference type="Pfam" id="PF21913"/>
    </source>
</evidence>
<dbReference type="Proteomes" id="UP000444721">
    <property type="component" value="Unassembled WGS sequence"/>
</dbReference>
<feature type="region of interest" description="Disordered" evidence="1">
    <location>
        <begin position="270"/>
        <end position="365"/>
    </location>
</feature>
<feature type="compositionally biased region" description="Polar residues" evidence="1">
    <location>
        <begin position="356"/>
        <end position="365"/>
    </location>
</feature>
<dbReference type="RefSeq" id="XP_044561059.1">
    <property type="nucleotide sequence ID" value="XM_044708090.1"/>
</dbReference>
<evidence type="ECO:0000313" key="4">
    <source>
        <dbReference type="Proteomes" id="UP000444721"/>
    </source>
</evidence>
<dbReference type="VEuPathDB" id="AmoebaDB:NfTy_065160"/>
<gene>
    <name evidence="3" type="ORF">FDP41_004652</name>
</gene>
<feature type="compositionally biased region" description="Low complexity" evidence="1">
    <location>
        <begin position="241"/>
        <end position="252"/>
    </location>
</feature>
<organism evidence="3 4">
    <name type="scientific">Naegleria fowleri</name>
    <name type="common">Brain eating amoeba</name>
    <dbReference type="NCBI Taxonomy" id="5763"/>
    <lineage>
        <taxon>Eukaryota</taxon>
        <taxon>Discoba</taxon>
        <taxon>Heterolobosea</taxon>
        <taxon>Tetramitia</taxon>
        <taxon>Eutetramitia</taxon>
        <taxon>Vahlkampfiidae</taxon>
        <taxon>Naegleria</taxon>
    </lineage>
</organism>
<dbReference type="AlphaFoldDB" id="A0A6A5BN29"/>
<keyword evidence="4" id="KW-1185">Reference proteome</keyword>
<name>A0A6A5BN29_NAEFO</name>
<dbReference type="CDD" id="cd11583">
    <property type="entry name" value="Orc6_mid"/>
    <property type="match status" value="1"/>
</dbReference>
<feature type="compositionally biased region" description="Polar residues" evidence="1">
    <location>
        <begin position="314"/>
        <end position="340"/>
    </location>
</feature>
<dbReference type="VEuPathDB" id="AmoebaDB:NF0125580"/>
<sequence length="365" mass="40414">MTCRFLVATVTKDYISALAPGLDLSSIQKVITKVKDYLFGLEGALSRSAGRLSPNFSLCQIPVCVDIACNILNIPQFSRELAIKKSASSPQDYERAFQEAVNLLGVTFPIKFEDLCLSFGCSGIGAACERLLEKYQQEMMKKFEGKSGANFSKSVFKVVAFYLVATHQFKYKVDKRKLIEETRCHSKNFEDILESMRTTCHLGSNSGVEIKMKEDSTTATTTTTPDKSSSHKRKLDELMQNTSPSTSSPSLEELNRSLVIGLDETKVTFKKKKGNEKKISTTSQTNKNETPKRRNSNKTSESNDSSSTSTTSTFKVNGSSANNNQESTSQTNPVHSSKNKQTLPPTPPTPQNQPQIRNLIQSNKN</sequence>
<proteinExistence type="predicted"/>
<evidence type="ECO:0000256" key="1">
    <source>
        <dbReference type="SAM" id="MobiDB-lite"/>
    </source>
</evidence>
<dbReference type="PANTHER" id="PTHR13394">
    <property type="entry name" value="ORIGIN RECOGNITION COMPLEX SUBUNIT 6"/>
    <property type="match status" value="1"/>
</dbReference>
<feature type="domain" description="ORC6 second cyclin-like" evidence="2">
    <location>
        <begin position="111"/>
        <end position="197"/>
    </location>
</feature>
<comment type="caution">
    <text evidence="3">The sequence shown here is derived from an EMBL/GenBank/DDBJ whole genome shotgun (WGS) entry which is preliminary data.</text>
</comment>
<feature type="region of interest" description="Disordered" evidence="1">
    <location>
        <begin position="211"/>
        <end position="254"/>
    </location>
</feature>
<reference evidence="3 4" key="1">
    <citation type="journal article" date="2019" name="Sci. Rep.">
        <title>Nanopore sequencing improves the draft genome of the human pathogenic amoeba Naegleria fowleri.</title>
        <authorList>
            <person name="Liechti N."/>
            <person name="Schurch N."/>
            <person name="Bruggmann R."/>
            <person name="Wittwer M."/>
        </authorList>
    </citation>
    <scope>NUCLEOTIDE SEQUENCE [LARGE SCALE GENOMIC DNA]</scope>
    <source>
        <strain evidence="3 4">ATCC 30894</strain>
    </source>
</reference>
<protein>
    <recommendedName>
        <fullName evidence="2">ORC6 second cyclin-like domain-containing protein</fullName>
    </recommendedName>
</protein>
<dbReference type="EMBL" id="VFQX01000039">
    <property type="protein sequence ID" value="KAF0976346.1"/>
    <property type="molecule type" value="Genomic_DNA"/>
</dbReference>
<dbReference type="GeneID" id="68111870"/>
<dbReference type="InterPro" id="IPR020529">
    <property type="entry name" value="ORC6_met/pln"/>
</dbReference>
<dbReference type="Gene3D" id="1.10.472.10">
    <property type="entry name" value="Cyclin-like"/>
    <property type="match status" value="1"/>
</dbReference>